<gene>
    <name evidence="1" type="ORF">D915_009632</name>
</gene>
<proteinExistence type="predicted"/>
<evidence type="ECO:0000313" key="1">
    <source>
        <dbReference type="EMBL" id="THD19619.1"/>
    </source>
</evidence>
<dbReference type="EMBL" id="JXXN02005972">
    <property type="protein sequence ID" value="THD19619.1"/>
    <property type="molecule type" value="Genomic_DNA"/>
</dbReference>
<dbReference type="Proteomes" id="UP000230066">
    <property type="component" value="Unassembled WGS sequence"/>
</dbReference>
<reference evidence="1" key="1">
    <citation type="submission" date="2019-03" db="EMBL/GenBank/DDBJ databases">
        <title>Improved annotation for the trematode Fasciola hepatica.</title>
        <authorList>
            <person name="Choi Y.-J."/>
            <person name="Martin J."/>
            <person name="Mitreva M."/>
        </authorList>
    </citation>
    <scope>NUCLEOTIDE SEQUENCE [LARGE SCALE GENOMIC DNA]</scope>
</reference>
<evidence type="ECO:0000313" key="2">
    <source>
        <dbReference type="Proteomes" id="UP000230066"/>
    </source>
</evidence>
<protein>
    <submittedName>
        <fullName evidence="1">Uncharacterized protein</fullName>
    </submittedName>
</protein>
<accession>A0A4E0QWV5</accession>
<dbReference type="AlphaFoldDB" id="A0A4E0QWV5"/>
<keyword evidence="2" id="KW-1185">Reference proteome</keyword>
<name>A0A4E0QWV5_FASHE</name>
<comment type="caution">
    <text evidence="1">The sequence shown here is derived from an EMBL/GenBank/DDBJ whole genome shotgun (WGS) entry which is preliminary data.</text>
</comment>
<organism evidence="1 2">
    <name type="scientific">Fasciola hepatica</name>
    <name type="common">Liver fluke</name>
    <dbReference type="NCBI Taxonomy" id="6192"/>
    <lineage>
        <taxon>Eukaryota</taxon>
        <taxon>Metazoa</taxon>
        <taxon>Spiralia</taxon>
        <taxon>Lophotrochozoa</taxon>
        <taxon>Platyhelminthes</taxon>
        <taxon>Trematoda</taxon>
        <taxon>Digenea</taxon>
        <taxon>Plagiorchiida</taxon>
        <taxon>Echinostomata</taxon>
        <taxon>Echinostomatoidea</taxon>
        <taxon>Fasciolidae</taxon>
        <taxon>Fasciola</taxon>
    </lineage>
</organism>
<sequence length="112" mass="12955">MDRTLRFFTEPSRGKLCEPNPNNPVERYDVSGNQRSEDDIIDVIQKVKIWKSPGEDGVVPKIHNSCPWAVRATVHSVFFQSELENFCITPIFKRSDKIVYVCVCMCKLSKYQ</sequence>